<name>A0ABQ0L043_MYCCL</name>
<feature type="non-terminal residue" evidence="2">
    <location>
        <position position="284"/>
    </location>
</feature>
<gene>
    <name evidence="2" type="ORF">MCHLO_02148</name>
</gene>
<evidence type="ECO:0000313" key="2">
    <source>
        <dbReference type="EMBL" id="GAT44533.1"/>
    </source>
</evidence>
<dbReference type="EMBL" id="DF839785">
    <property type="protein sequence ID" value="GAT44533.1"/>
    <property type="molecule type" value="Genomic_DNA"/>
</dbReference>
<proteinExistence type="predicted"/>
<keyword evidence="3" id="KW-1185">Reference proteome</keyword>
<feature type="compositionally biased region" description="Basic and acidic residues" evidence="1">
    <location>
        <begin position="218"/>
        <end position="234"/>
    </location>
</feature>
<organism evidence="2 3">
    <name type="scientific">Mycena chlorophos</name>
    <name type="common">Agaric fungus</name>
    <name type="synonym">Agaricus chlorophos</name>
    <dbReference type="NCBI Taxonomy" id="658473"/>
    <lineage>
        <taxon>Eukaryota</taxon>
        <taxon>Fungi</taxon>
        <taxon>Dikarya</taxon>
        <taxon>Basidiomycota</taxon>
        <taxon>Agaricomycotina</taxon>
        <taxon>Agaricomycetes</taxon>
        <taxon>Agaricomycetidae</taxon>
        <taxon>Agaricales</taxon>
        <taxon>Marasmiineae</taxon>
        <taxon>Mycenaceae</taxon>
        <taxon>Mycena</taxon>
    </lineage>
</organism>
<protein>
    <submittedName>
        <fullName evidence="2">Uncharacterized protein</fullName>
    </submittedName>
</protein>
<evidence type="ECO:0000256" key="1">
    <source>
        <dbReference type="SAM" id="MobiDB-lite"/>
    </source>
</evidence>
<reference evidence="2" key="1">
    <citation type="submission" date="2014-09" db="EMBL/GenBank/DDBJ databases">
        <title>Genome sequence of the luminous mushroom Mycena chlorophos for searching fungal bioluminescence genes.</title>
        <authorList>
            <person name="Tanaka Y."/>
            <person name="Kasuga D."/>
            <person name="Oba Y."/>
            <person name="Hase S."/>
            <person name="Sato K."/>
            <person name="Oba Y."/>
            <person name="Sakakibara Y."/>
        </authorList>
    </citation>
    <scope>NUCLEOTIDE SEQUENCE</scope>
</reference>
<evidence type="ECO:0000313" key="3">
    <source>
        <dbReference type="Proteomes" id="UP000815677"/>
    </source>
</evidence>
<accession>A0ABQ0L043</accession>
<dbReference type="Proteomes" id="UP000815677">
    <property type="component" value="Unassembled WGS sequence"/>
</dbReference>
<feature type="region of interest" description="Disordered" evidence="1">
    <location>
        <begin position="215"/>
        <end position="238"/>
    </location>
</feature>
<feature type="region of interest" description="Disordered" evidence="1">
    <location>
        <begin position="260"/>
        <end position="284"/>
    </location>
</feature>
<sequence>MEDFEVDYFNLPTLRALPDIKDVAMYERCSLALKLGSSGLKKDWLAHVPTATRRMFRTTYSDVLQQLDDLLEEMEWVPLPLRANLPQYGYRLSPSKYRALRANLKALRVQAQPQFAQLGREPPDVPSWSWDGRAEDLHSWGDFELVCVCLQVEVENFLVQLDNINQLARASHGAQRHSLAPLSELANYHRWSHRSRASHARITATSDTTNLSISPIESRAHARNETDRTDHRTMDNSLTMPAPYFTRLPANIPEWAQPTRRHITGSSPRPAARSNYYDYDDSSD</sequence>